<dbReference type="GO" id="GO:0006508">
    <property type="term" value="P:proteolysis"/>
    <property type="evidence" value="ECO:0007669"/>
    <property type="project" value="UniProtKB-KW"/>
</dbReference>
<evidence type="ECO:0000256" key="13">
    <source>
        <dbReference type="SAM" id="Phobius"/>
    </source>
</evidence>
<evidence type="ECO:0000256" key="11">
    <source>
        <dbReference type="RuleBase" id="RU003983"/>
    </source>
</evidence>
<keyword evidence="7 11" id="KW-0862">Zinc</keyword>
<evidence type="ECO:0000256" key="4">
    <source>
        <dbReference type="ARBA" id="ARBA00022692"/>
    </source>
</evidence>
<feature type="transmembrane region" description="Helical" evidence="13">
    <location>
        <begin position="124"/>
        <end position="141"/>
    </location>
</feature>
<evidence type="ECO:0000259" key="14">
    <source>
        <dbReference type="Pfam" id="PF01435"/>
    </source>
</evidence>
<evidence type="ECO:0000256" key="12">
    <source>
        <dbReference type="SAM" id="Coils"/>
    </source>
</evidence>
<dbReference type="EMBL" id="AP035881">
    <property type="protein sequence ID" value="BFP48829.1"/>
    <property type="molecule type" value="Genomic_DNA"/>
</dbReference>
<organism evidence="15">
    <name type="scientific">Kitasatospora sp. CMC57</name>
    <dbReference type="NCBI Taxonomy" id="3231513"/>
    <lineage>
        <taxon>Bacteria</taxon>
        <taxon>Bacillati</taxon>
        <taxon>Actinomycetota</taxon>
        <taxon>Actinomycetes</taxon>
        <taxon>Kitasatosporales</taxon>
        <taxon>Streptomycetaceae</taxon>
        <taxon>Kitasatospora</taxon>
    </lineage>
</organism>
<keyword evidence="6 11" id="KW-0378">Hydrolase</keyword>
<proteinExistence type="inferred from homology"/>
<name>A0AB33JZY7_9ACTN</name>
<evidence type="ECO:0000256" key="5">
    <source>
        <dbReference type="ARBA" id="ARBA00022723"/>
    </source>
</evidence>
<evidence type="ECO:0000313" key="15">
    <source>
        <dbReference type="EMBL" id="BFP48829.1"/>
    </source>
</evidence>
<keyword evidence="10 13" id="KW-0472">Membrane</keyword>
<dbReference type="InterPro" id="IPR050083">
    <property type="entry name" value="HtpX_protease"/>
</dbReference>
<keyword evidence="3 11" id="KW-0645">Protease</keyword>
<evidence type="ECO:0000256" key="2">
    <source>
        <dbReference type="ARBA" id="ARBA00022475"/>
    </source>
</evidence>
<keyword evidence="2" id="KW-1003">Cell membrane</keyword>
<reference evidence="15" key="1">
    <citation type="submission" date="2024-07" db="EMBL/GenBank/DDBJ databases">
        <title>Complete genome sequences of cellulolytic bacteria, Kitasatospora sp. CMC57 and Streptomyces sp. CMC78, isolated from Japanese agricultural soil.</title>
        <authorList>
            <person name="Hashimoto T."/>
            <person name="Ito M."/>
            <person name="Iwamoto M."/>
            <person name="Fukahori D."/>
            <person name="Shoda T."/>
            <person name="Sakoda M."/>
            <person name="Morohoshi T."/>
            <person name="Mitsuboshi M."/>
            <person name="Nishizawa T."/>
        </authorList>
    </citation>
    <scope>NUCLEOTIDE SEQUENCE</scope>
    <source>
        <strain evidence="15">CMC57</strain>
    </source>
</reference>
<comment type="similarity">
    <text evidence="11">Belongs to the peptidase M48 family.</text>
</comment>
<evidence type="ECO:0000256" key="1">
    <source>
        <dbReference type="ARBA" id="ARBA00004651"/>
    </source>
</evidence>
<evidence type="ECO:0000256" key="7">
    <source>
        <dbReference type="ARBA" id="ARBA00022833"/>
    </source>
</evidence>
<dbReference type="GO" id="GO:0005886">
    <property type="term" value="C:plasma membrane"/>
    <property type="evidence" value="ECO:0007669"/>
    <property type="project" value="UniProtKB-SubCell"/>
</dbReference>
<keyword evidence="5" id="KW-0479">Metal-binding</keyword>
<evidence type="ECO:0000256" key="3">
    <source>
        <dbReference type="ARBA" id="ARBA00022670"/>
    </source>
</evidence>
<feature type="domain" description="Peptidase M48" evidence="14">
    <location>
        <begin position="176"/>
        <end position="389"/>
    </location>
</feature>
<dbReference type="Pfam" id="PF01435">
    <property type="entry name" value="Peptidase_M48"/>
    <property type="match status" value="1"/>
</dbReference>
<comment type="cofactor">
    <cofactor evidence="11">
        <name>Zn(2+)</name>
        <dbReference type="ChEBI" id="CHEBI:29105"/>
    </cofactor>
    <text evidence="11">Binds 1 zinc ion per subunit.</text>
</comment>
<feature type="coiled-coil region" evidence="12">
    <location>
        <begin position="47"/>
        <end position="74"/>
    </location>
</feature>
<dbReference type="PANTHER" id="PTHR43221">
    <property type="entry name" value="PROTEASE HTPX"/>
    <property type="match status" value="1"/>
</dbReference>
<dbReference type="Gene3D" id="3.30.2010.10">
    <property type="entry name" value="Metalloproteases ('zincins'), catalytic domain"/>
    <property type="match status" value="1"/>
</dbReference>
<sequence>MSTPAAALDRPSPSACPNCAAVLETDDRFPVWCPACEWNLQAAQPVVELMARKRSRAEREARRAEAGRRRTQARVEELFDALHSGDGTVADRSWLLAAALAGLVHLITLAVLGGSLALLLFGTWPLRVVAACLLGFGVLLRPRFGRIRPDRTFLARSEAPALYALADRVAAAVGARPVDHIRFDERYNASFGRVGLRRRSVLSVGLPLWSTLTPPQQVALLGHEFGHDVNGDHRRGIWLNWARSALLEWHLVIQPNHFLSHLLLAVPKWLTGRLLELMDRLTVRSGQAAEYRADELAAQVSSTVTARQMLEALLLGPSAETVLLRYRSLPRQRSGPGAGRPDADLWAELGGLVGSLTPLERERRLRLSAREAGAVDSTHPPTHLRIKLLGGRSVDSHPVPFGPAEQDGVEAELAPHREWMERELLLG</sequence>
<evidence type="ECO:0000256" key="10">
    <source>
        <dbReference type="ARBA" id="ARBA00023136"/>
    </source>
</evidence>
<evidence type="ECO:0000256" key="9">
    <source>
        <dbReference type="ARBA" id="ARBA00023049"/>
    </source>
</evidence>
<evidence type="ECO:0000256" key="6">
    <source>
        <dbReference type="ARBA" id="ARBA00022801"/>
    </source>
</evidence>
<dbReference type="RefSeq" id="WP_407991006.1">
    <property type="nucleotide sequence ID" value="NZ_AP035881.2"/>
</dbReference>
<dbReference type="AlphaFoldDB" id="A0AB33JZY7"/>
<dbReference type="PANTHER" id="PTHR43221:SF1">
    <property type="entry name" value="PROTEASE HTPX"/>
    <property type="match status" value="1"/>
</dbReference>
<dbReference type="GO" id="GO:0004222">
    <property type="term" value="F:metalloendopeptidase activity"/>
    <property type="evidence" value="ECO:0007669"/>
    <property type="project" value="InterPro"/>
</dbReference>
<evidence type="ECO:0000256" key="8">
    <source>
        <dbReference type="ARBA" id="ARBA00022989"/>
    </source>
</evidence>
<feature type="transmembrane region" description="Helical" evidence="13">
    <location>
        <begin position="94"/>
        <end position="118"/>
    </location>
</feature>
<accession>A0AB33JZY7</accession>
<comment type="subcellular location">
    <subcellularLocation>
        <location evidence="1">Cell membrane</location>
        <topology evidence="1">Multi-pass membrane protein</topology>
    </subcellularLocation>
</comment>
<dbReference type="InterPro" id="IPR001915">
    <property type="entry name" value="Peptidase_M48"/>
</dbReference>
<keyword evidence="8 13" id="KW-1133">Transmembrane helix</keyword>
<keyword evidence="12" id="KW-0175">Coiled coil</keyword>
<protein>
    <recommendedName>
        <fullName evidence="14">Peptidase M48 domain-containing protein</fullName>
    </recommendedName>
</protein>
<keyword evidence="9 11" id="KW-0482">Metalloprotease</keyword>
<keyword evidence="4 13" id="KW-0812">Transmembrane</keyword>
<dbReference type="CDD" id="cd07328">
    <property type="entry name" value="M48_Ste24p_like"/>
    <property type="match status" value="1"/>
</dbReference>
<dbReference type="GO" id="GO:0046872">
    <property type="term" value="F:metal ion binding"/>
    <property type="evidence" value="ECO:0007669"/>
    <property type="project" value="UniProtKB-KW"/>
</dbReference>
<gene>
    <name evidence="15" type="ORF">KCMC57_51970</name>
</gene>